<reference evidence="1 2" key="1">
    <citation type="submission" date="2019-02" db="EMBL/GenBank/DDBJ databases">
        <title>Deep-cultivation of Planctomycetes and their phenomic and genomic characterization uncovers novel biology.</title>
        <authorList>
            <person name="Wiegand S."/>
            <person name="Jogler M."/>
            <person name="Boedeker C."/>
            <person name="Pinto D."/>
            <person name="Vollmers J."/>
            <person name="Rivas-Marin E."/>
            <person name="Kohn T."/>
            <person name="Peeters S.H."/>
            <person name="Heuer A."/>
            <person name="Rast P."/>
            <person name="Oberbeckmann S."/>
            <person name="Bunk B."/>
            <person name="Jeske O."/>
            <person name="Meyerdierks A."/>
            <person name="Storesund J.E."/>
            <person name="Kallscheuer N."/>
            <person name="Luecker S."/>
            <person name="Lage O.M."/>
            <person name="Pohl T."/>
            <person name="Merkel B.J."/>
            <person name="Hornburger P."/>
            <person name="Mueller R.-W."/>
            <person name="Bruemmer F."/>
            <person name="Labrenz M."/>
            <person name="Spormann A.M."/>
            <person name="Op den Camp H."/>
            <person name="Overmann J."/>
            <person name="Amann R."/>
            <person name="Jetten M.S.M."/>
            <person name="Mascher T."/>
            <person name="Medema M.H."/>
            <person name="Devos D.P."/>
            <person name="Kaster A.-K."/>
            <person name="Ovreas L."/>
            <person name="Rohde M."/>
            <person name="Galperin M.Y."/>
            <person name="Jogler C."/>
        </authorList>
    </citation>
    <scope>NUCLEOTIDE SEQUENCE [LARGE SCALE GENOMIC DNA]</scope>
    <source>
        <strain evidence="1 2">TBK1r</strain>
    </source>
</reference>
<accession>A0ABX5XWU0</accession>
<dbReference type="Proteomes" id="UP000318081">
    <property type="component" value="Chromosome"/>
</dbReference>
<evidence type="ECO:0000313" key="1">
    <source>
        <dbReference type="EMBL" id="QDV86488.1"/>
    </source>
</evidence>
<evidence type="ECO:0000313" key="2">
    <source>
        <dbReference type="Proteomes" id="UP000318081"/>
    </source>
</evidence>
<proteinExistence type="predicted"/>
<protein>
    <submittedName>
        <fullName evidence="1">Uncharacterized protein</fullName>
    </submittedName>
</protein>
<sequence length="32" mass="3668">MMRSQNTTVFVQDVEVIQIELGLYRAAARCPQ</sequence>
<gene>
    <name evidence="1" type="ORF">TBK1r_55070</name>
</gene>
<dbReference type="EMBL" id="CP036432">
    <property type="protein sequence ID" value="QDV86488.1"/>
    <property type="molecule type" value="Genomic_DNA"/>
</dbReference>
<name>A0ABX5XWU0_9BACT</name>
<keyword evidence="2" id="KW-1185">Reference proteome</keyword>
<organism evidence="1 2">
    <name type="scientific">Stieleria magnilauensis</name>
    <dbReference type="NCBI Taxonomy" id="2527963"/>
    <lineage>
        <taxon>Bacteria</taxon>
        <taxon>Pseudomonadati</taxon>
        <taxon>Planctomycetota</taxon>
        <taxon>Planctomycetia</taxon>
        <taxon>Pirellulales</taxon>
        <taxon>Pirellulaceae</taxon>
        <taxon>Stieleria</taxon>
    </lineage>
</organism>